<dbReference type="EMBL" id="QGKX02000088">
    <property type="protein sequence ID" value="KAF3585219.1"/>
    <property type="molecule type" value="Genomic_DNA"/>
</dbReference>
<organism evidence="1 2">
    <name type="scientific">Brassica cretica</name>
    <name type="common">Mustard</name>
    <dbReference type="NCBI Taxonomy" id="69181"/>
    <lineage>
        <taxon>Eukaryota</taxon>
        <taxon>Viridiplantae</taxon>
        <taxon>Streptophyta</taxon>
        <taxon>Embryophyta</taxon>
        <taxon>Tracheophyta</taxon>
        <taxon>Spermatophyta</taxon>
        <taxon>Magnoliopsida</taxon>
        <taxon>eudicotyledons</taxon>
        <taxon>Gunneridae</taxon>
        <taxon>Pentapetalae</taxon>
        <taxon>rosids</taxon>
        <taxon>malvids</taxon>
        <taxon>Brassicales</taxon>
        <taxon>Brassicaceae</taxon>
        <taxon>Brassiceae</taxon>
        <taxon>Brassica</taxon>
    </lineage>
</organism>
<evidence type="ECO:0000313" key="2">
    <source>
        <dbReference type="Proteomes" id="UP000712600"/>
    </source>
</evidence>
<gene>
    <name evidence="1" type="ORF">F2Q69_00029437</name>
</gene>
<sequence length="218" mass="25013">MQQRTVPAHQQRVTNESYDTAVGVDNRFKKKNRHHTRSSINVDDPTSVDRLYRDDQGHARDVDGHIIHLSRDDIKNLMGRASRDEHNYICLPEQASSFTQTKLVPEIYTKDEINEMFYGACGAQEKNEGEFQMNLDGVYYPLNDSISWLTTCMEEMRQDIAKIQHAADTHRPTSIDNRLLIDYGFDSFSSMVYSILEIFGASTRDDHRAGPSVHIGEE</sequence>
<name>A0A8S9RZB6_BRACR</name>
<reference evidence="1" key="1">
    <citation type="submission" date="2019-12" db="EMBL/GenBank/DDBJ databases">
        <title>Genome sequencing and annotation of Brassica cretica.</title>
        <authorList>
            <person name="Studholme D.J."/>
            <person name="Sarris P."/>
        </authorList>
    </citation>
    <scope>NUCLEOTIDE SEQUENCE</scope>
    <source>
        <strain evidence="1">PFS-109/04</strain>
        <tissue evidence="1">Leaf</tissue>
    </source>
</reference>
<protein>
    <submittedName>
        <fullName evidence="1">Uncharacterized protein</fullName>
    </submittedName>
</protein>
<dbReference type="AlphaFoldDB" id="A0A8S9RZB6"/>
<proteinExistence type="predicted"/>
<comment type="caution">
    <text evidence="1">The sequence shown here is derived from an EMBL/GenBank/DDBJ whole genome shotgun (WGS) entry which is preliminary data.</text>
</comment>
<dbReference type="Proteomes" id="UP000712600">
    <property type="component" value="Unassembled WGS sequence"/>
</dbReference>
<accession>A0A8S9RZB6</accession>
<evidence type="ECO:0000313" key="1">
    <source>
        <dbReference type="EMBL" id="KAF3585219.1"/>
    </source>
</evidence>